<evidence type="ECO:0008006" key="3">
    <source>
        <dbReference type="Google" id="ProtNLM"/>
    </source>
</evidence>
<comment type="caution">
    <text evidence="1">The sequence shown here is derived from an EMBL/GenBank/DDBJ whole genome shotgun (WGS) entry which is preliminary data.</text>
</comment>
<gene>
    <name evidence="1" type="ORF">JAO74_15905</name>
</gene>
<dbReference type="Proteomes" id="UP000640426">
    <property type="component" value="Unassembled WGS sequence"/>
</dbReference>
<reference evidence="2" key="1">
    <citation type="submission" date="2020-12" db="EMBL/GenBank/DDBJ databases">
        <title>Hymenobacter sp.</title>
        <authorList>
            <person name="Kim M.K."/>
        </authorList>
    </citation>
    <scope>NUCLEOTIDE SEQUENCE [LARGE SCALE GENOMIC DNA]</scope>
    <source>
        <strain evidence="2">BT553</strain>
    </source>
</reference>
<organism evidence="1 2">
    <name type="scientific">Sphingomonas mollis</name>
    <dbReference type="NCBI Taxonomy" id="2795726"/>
    <lineage>
        <taxon>Bacteria</taxon>
        <taxon>Pseudomonadati</taxon>
        <taxon>Pseudomonadota</taxon>
        <taxon>Alphaproteobacteria</taxon>
        <taxon>Sphingomonadales</taxon>
        <taxon>Sphingomonadaceae</taxon>
        <taxon>Sphingomonas</taxon>
    </lineage>
</organism>
<proteinExistence type="predicted"/>
<keyword evidence="2" id="KW-1185">Reference proteome</keyword>
<evidence type="ECO:0000313" key="2">
    <source>
        <dbReference type="Proteomes" id="UP000640426"/>
    </source>
</evidence>
<dbReference type="EMBL" id="JAELXS010000010">
    <property type="protein sequence ID" value="MBJ6123271.1"/>
    <property type="molecule type" value="Genomic_DNA"/>
</dbReference>
<accession>A0ABS0XTB2</accession>
<protein>
    <recommendedName>
        <fullName evidence="3">Transposase</fullName>
    </recommendedName>
</protein>
<evidence type="ECO:0000313" key="1">
    <source>
        <dbReference type="EMBL" id="MBJ6123271.1"/>
    </source>
</evidence>
<sequence>MKIGNAFLGLDLHAADIDQGQMLVRRTSQQFVRAVAGGHEPGDLVGGEKTGHHDPHKIARHVDVHGEIRCHVGIAGPPLFSSPT</sequence>
<name>A0ABS0XTB2_9SPHN</name>